<accession>A0A7C2VAB9</accession>
<dbReference type="RefSeq" id="WP_272984848.1">
    <property type="nucleotide sequence ID" value="NZ_DSFH01000016.1"/>
</dbReference>
<sequence length="149" mass="18167">MGKKVTVDGKEVRINTWKEFNELIEKEKGKHIELRNDDDPEIYINISHLGDYHAIIKSNWYVVKVYANEVKPLDEYMAILFYHLHDWWSYEVIKRENVFDVFFHYKFGEKPGRPSFEINYLTYFMPIETRMLLMPLNKIVQRIRKYLKD</sequence>
<evidence type="ECO:0000313" key="1">
    <source>
        <dbReference type="EMBL" id="HEW63580.1"/>
    </source>
</evidence>
<dbReference type="EMBL" id="DSFH01000016">
    <property type="protein sequence ID" value="HEW63580.1"/>
    <property type="molecule type" value="Genomic_DNA"/>
</dbReference>
<reference evidence="1" key="1">
    <citation type="journal article" date="2020" name="mSystems">
        <title>Genome- and Community-Level Interaction Insights into Carbon Utilization and Element Cycling Functions of Hydrothermarchaeota in Hydrothermal Sediment.</title>
        <authorList>
            <person name="Zhou Z."/>
            <person name="Liu Y."/>
            <person name="Xu W."/>
            <person name="Pan J."/>
            <person name="Luo Z.H."/>
            <person name="Li M."/>
        </authorList>
    </citation>
    <scope>NUCLEOTIDE SEQUENCE [LARGE SCALE GENOMIC DNA]</scope>
    <source>
        <strain evidence="1">SpSt-1261</strain>
    </source>
</reference>
<protein>
    <submittedName>
        <fullName evidence="1">Uncharacterized protein</fullName>
    </submittedName>
</protein>
<dbReference type="AlphaFoldDB" id="A0A7C2VAB9"/>
<proteinExistence type="predicted"/>
<name>A0A7C2VAB9_9CREN</name>
<organism evidence="1">
    <name type="scientific">Fervidicoccus fontis</name>
    <dbReference type="NCBI Taxonomy" id="683846"/>
    <lineage>
        <taxon>Archaea</taxon>
        <taxon>Thermoproteota</taxon>
        <taxon>Thermoprotei</taxon>
        <taxon>Fervidicoccales</taxon>
        <taxon>Fervidicoccaceae</taxon>
        <taxon>Fervidicoccus</taxon>
    </lineage>
</organism>
<dbReference type="Proteomes" id="UP000886076">
    <property type="component" value="Unassembled WGS sequence"/>
</dbReference>
<comment type="caution">
    <text evidence="1">The sequence shown here is derived from an EMBL/GenBank/DDBJ whole genome shotgun (WGS) entry which is preliminary data.</text>
</comment>
<gene>
    <name evidence="1" type="ORF">ENO39_00765</name>
</gene>